<evidence type="ECO:0000313" key="4">
    <source>
        <dbReference type="EMBL" id="MBU6079437.1"/>
    </source>
</evidence>
<feature type="domain" description="Smf/DprA SLOG" evidence="3">
    <location>
        <begin position="81"/>
        <end position="295"/>
    </location>
</feature>
<dbReference type="InterPro" id="IPR057666">
    <property type="entry name" value="DrpA_SLOG"/>
</dbReference>
<feature type="compositionally biased region" description="Basic and acidic residues" evidence="2">
    <location>
        <begin position="305"/>
        <end position="322"/>
    </location>
</feature>
<evidence type="ECO:0000313" key="5">
    <source>
        <dbReference type="Proteomes" id="UP000812672"/>
    </source>
</evidence>
<protein>
    <submittedName>
        <fullName evidence="4">DNA-protecting protein DprA</fullName>
    </submittedName>
</protein>
<dbReference type="InterPro" id="IPR003488">
    <property type="entry name" value="DprA"/>
</dbReference>
<keyword evidence="5" id="KW-1185">Reference proteome</keyword>
<reference evidence="4 5" key="1">
    <citation type="journal article" date="2011" name="Int. J. Syst. Evol. Microbiol.">
        <title>Allobacillus halotolerans gen. nov., sp. nov. isolated from shrimp paste.</title>
        <authorList>
            <person name="Sheu S.Y."/>
            <person name="Arun A.B."/>
            <person name="Jiang S.R."/>
            <person name="Young C.C."/>
            <person name="Chen W.M."/>
        </authorList>
    </citation>
    <scope>NUCLEOTIDE SEQUENCE [LARGE SCALE GENOMIC DNA]</scope>
    <source>
        <strain evidence="4 5">LMG 24826</strain>
    </source>
</reference>
<dbReference type="RefSeq" id="WP_216686468.1">
    <property type="nucleotide sequence ID" value="NZ_CAUPKR010000001.1"/>
</dbReference>
<gene>
    <name evidence="4" type="ORF">KQ486_00230</name>
</gene>
<comment type="similarity">
    <text evidence="1">Belongs to the DprA/Smf family.</text>
</comment>
<proteinExistence type="inferred from homology"/>
<dbReference type="EMBL" id="JAHLZF010000001">
    <property type="protein sequence ID" value="MBU6079437.1"/>
    <property type="molecule type" value="Genomic_DNA"/>
</dbReference>
<organism evidence="4 5">
    <name type="scientific">Allobacillus halotolerans</name>
    <dbReference type="NCBI Taxonomy" id="570278"/>
    <lineage>
        <taxon>Bacteria</taxon>
        <taxon>Bacillati</taxon>
        <taxon>Bacillota</taxon>
        <taxon>Bacilli</taxon>
        <taxon>Bacillales</taxon>
        <taxon>Bacillaceae</taxon>
        <taxon>Allobacillus</taxon>
    </lineage>
</organism>
<accession>A0ABS6GJK7</accession>
<dbReference type="PANTHER" id="PTHR43022">
    <property type="entry name" value="PROTEIN SMF"/>
    <property type="match status" value="1"/>
</dbReference>
<sequence length="322" mass="35576">MLHTEHILTLLKLPGIGRVKVTEIIHTTTETPSNLKELWGLIKHTNNNNSKIKVPEWETLIKSNDKARAEIELCKKLNIHVIGICDEMYPKRLKRIPDAPVLIYAKGNLNCLNDQKLVAIVGTRKPSEYGSTCSHLFGKNFAERGIVVVSGLAKGIDTLAHKGCIEVNGKTIAVLAQGLDTPIYPKENRPLADKIIAAGGCLLSEYGLGVRGRPNYFVERNRIQSGVSDGVAVIETDVKGGTMHTVDFCLKQRKPLGCLNHPNKFLVNNDQASGNQLLLEKNQAMPLFTPKDFEKFIQSLNSVGESKKDSDSDKNDEQLSLF</sequence>
<name>A0ABS6GJK7_9BACI</name>
<evidence type="ECO:0000259" key="3">
    <source>
        <dbReference type="Pfam" id="PF02481"/>
    </source>
</evidence>
<dbReference type="Proteomes" id="UP000812672">
    <property type="component" value="Unassembled WGS sequence"/>
</dbReference>
<comment type="caution">
    <text evidence="4">The sequence shown here is derived from an EMBL/GenBank/DDBJ whole genome shotgun (WGS) entry which is preliminary data.</text>
</comment>
<feature type="region of interest" description="Disordered" evidence="2">
    <location>
        <begin position="303"/>
        <end position="322"/>
    </location>
</feature>
<dbReference type="Pfam" id="PF02481">
    <property type="entry name" value="DNA_processg_A"/>
    <property type="match status" value="1"/>
</dbReference>
<evidence type="ECO:0000256" key="1">
    <source>
        <dbReference type="ARBA" id="ARBA00006525"/>
    </source>
</evidence>
<dbReference type="PANTHER" id="PTHR43022:SF1">
    <property type="entry name" value="PROTEIN SMF"/>
    <property type="match status" value="1"/>
</dbReference>
<evidence type="ECO:0000256" key="2">
    <source>
        <dbReference type="SAM" id="MobiDB-lite"/>
    </source>
</evidence>